<gene>
    <name evidence="1" type="ORF">HO898_04545</name>
</gene>
<protein>
    <submittedName>
        <fullName evidence="1">Uncharacterized protein</fullName>
    </submittedName>
</protein>
<sequence length="119" mass="13693">MREANDLEKKWFALMMKADFEGKEIISEQLSTVFISSEEITKSFASIKLGTLTNKCYPFQERVPITMLAYVQDNRGLRPIEFLLHVVNGFVNELEIFDAAGFDIEDYSSIPLDNIKYLT</sequence>
<organism evidence="1 2">
    <name type="scientific">Streptococcus suis</name>
    <dbReference type="NCBI Taxonomy" id="1307"/>
    <lineage>
        <taxon>Bacteria</taxon>
        <taxon>Bacillati</taxon>
        <taxon>Bacillota</taxon>
        <taxon>Bacilli</taxon>
        <taxon>Lactobacillales</taxon>
        <taxon>Streptococcaceae</taxon>
        <taxon>Streptococcus</taxon>
    </lineage>
</organism>
<reference evidence="1" key="1">
    <citation type="submission" date="2020-05" db="EMBL/GenBank/DDBJ databases">
        <title>Linking phenotype, genotype and ecology: antimicrobial resistance in the zoonotic pathogen Streptococcus suis.</title>
        <authorList>
            <person name="Hadjirin N.F."/>
            <person name="Miller E.L."/>
            <person name="Murray G.R."/>
            <person name="Yen P.L.K."/>
            <person name="Phuc H.D."/>
            <person name="Wileman T.M."/>
            <person name="Hernandez-Garcia J."/>
            <person name="Williamson S.M."/>
            <person name="Parkhill J."/>
            <person name="Maskell D.J."/>
            <person name="Zhou R."/>
            <person name="Fittipaldi N."/>
            <person name="Gottschalk M."/>
            <person name="Tucker A.D.W."/>
            <person name="Hoa N.T."/>
            <person name="Welch J."/>
            <person name="Weinert L.A."/>
        </authorList>
    </citation>
    <scope>NUCLEOTIDE SEQUENCE</scope>
    <source>
        <strain evidence="1">TMW_SS111</strain>
    </source>
</reference>
<dbReference type="EMBL" id="JABLKP010000004">
    <property type="protein sequence ID" value="NQP83025.1"/>
    <property type="molecule type" value="Genomic_DNA"/>
</dbReference>
<proteinExistence type="predicted"/>
<dbReference type="RefSeq" id="WP_024400447.1">
    <property type="nucleotide sequence ID" value="NZ_CP071305.1"/>
</dbReference>
<name>A0A9Q5G5Z2_STRSU</name>
<dbReference type="Proteomes" id="UP000748881">
    <property type="component" value="Unassembled WGS sequence"/>
</dbReference>
<dbReference type="AlphaFoldDB" id="A0A9Q5G5Z2"/>
<comment type="caution">
    <text evidence="1">The sequence shown here is derived from an EMBL/GenBank/DDBJ whole genome shotgun (WGS) entry which is preliminary data.</text>
</comment>
<evidence type="ECO:0000313" key="1">
    <source>
        <dbReference type="EMBL" id="NQP83025.1"/>
    </source>
</evidence>
<accession>A0A9Q5G5Z2</accession>
<evidence type="ECO:0000313" key="2">
    <source>
        <dbReference type="Proteomes" id="UP000748881"/>
    </source>
</evidence>